<dbReference type="HOGENOM" id="CLU_718870_0_0_2"/>
<organism evidence="2 3">
    <name type="scientific">Caldisphaera lagunensis (strain DSM 15908 / JCM 11604 / ANMR 0165 / IC-154)</name>
    <dbReference type="NCBI Taxonomy" id="1056495"/>
    <lineage>
        <taxon>Archaea</taxon>
        <taxon>Thermoproteota</taxon>
        <taxon>Thermoprotei</taxon>
        <taxon>Acidilobales</taxon>
        <taxon>Caldisphaeraceae</taxon>
        <taxon>Caldisphaera</taxon>
    </lineage>
</organism>
<dbReference type="STRING" id="1056495.Calag_0927"/>
<dbReference type="RefSeq" id="WP_015232555.1">
    <property type="nucleotide sequence ID" value="NC_019791.1"/>
</dbReference>
<dbReference type="GeneID" id="14212187"/>
<dbReference type="Proteomes" id="UP000010469">
    <property type="component" value="Chromosome"/>
</dbReference>
<keyword evidence="3" id="KW-1185">Reference proteome</keyword>
<reference evidence="3" key="1">
    <citation type="submission" date="2012-03" db="EMBL/GenBank/DDBJ databases">
        <title>Complete genome of Caldisphaera lagunensis DSM 15908.</title>
        <authorList>
            <person name="Lucas S."/>
            <person name="Copeland A."/>
            <person name="Lapidus A."/>
            <person name="Glavina del Rio T."/>
            <person name="Dalin E."/>
            <person name="Tice H."/>
            <person name="Bruce D."/>
            <person name="Goodwin L."/>
            <person name="Pitluck S."/>
            <person name="Peters L."/>
            <person name="Mikhailova N."/>
            <person name="Teshima H."/>
            <person name="Kyrpides N."/>
            <person name="Mavromatis K."/>
            <person name="Ivanova N."/>
            <person name="Brettin T."/>
            <person name="Detter J.C."/>
            <person name="Han C."/>
            <person name="Larimer F."/>
            <person name="Land M."/>
            <person name="Hauser L."/>
            <person name="Markowitz V."/>
            <person name="Cheng J.-F."/>
            <person name="Hugenholtz P."/>
            <person name="Woyke T."/>
            <person name="Wu D."/>
            <person name="Spring S."/>
            <person name="Schroeder M."/>
            <person name="Brambilla E."/>
            <person name="Klenk H.-P."/>
            <person name="Eisen J.A."/>
        </authorList>
    </citation>
    <scope>NUCLEOTIDE SEQUENCE [LARGE SCALE GENOMIC DNA]</scope>
    <source>
        <strain evidence="3">DSM 15908 / JCM 11604 / IC-154</strain>
    </source>
</reference>
<dbReference type="Pfam" id="PF01882">
    <property type="entry name" value="DUF58"/>
    <property type="match status" value="1"/>
</dbReference>
<name>L0A9T8_CALLD</name>
<sequence length="384" mass="44903" precursor="true">MIGKIFLIFSLFLIAFGISFKIIDFLVISSLILTFSIIDYLSIRKPRFYLKPLINYLEMKRGEEYSLILHIEGDRKGEELIPPFSFCKINEDNSKNSFIMIIKPNKSGIYELNSLKVKKKSFLFEKTFLVNVNPPVKFSVYPKSLTKIREFLSLGIGYTNPSNITGLGEEYAYTDELRSGDDTRRIDWKKTAKTGKIMVKKFYWDLYGGSSIIIDLESTDENSADDIATEALNALRFSYYMNSKVYIYDGEKIKSVNKNIYNALLLILDMLKKYYPEYNRLLDYYKKKTEKIKENIKDLDYMRSGDTKVIIVSQLLSDLIFKIKELFNEKVMGIIIQPSKPWIYIDDIEVSYNIRKRYEINYEYAKNNGFEIFKSFNEIGGLNE</sequence>
<evidence type="ECO:0000313" key="3">
    <source>
        <dbReference type="Proteomes" id="UP000010469"/>
    </source>
</evidence>
<dbReference type="eggNOG" id="arCOG02742">
    <property type="taxonomic scope" value="Archaea"/>
</dbReference>
<protein>
    <recommendedName>
        <fullName evidence="1">DUF58 domain-containing protein</fullName>
    </recommendedName>
</protein>
<feature type="domain" description="DUF58" evidence="1">
    <location>
        <begin position="178"/>
        <end position="222"/>
    </location>
</feature>
<accession>L0A9T8</accession>
<dbReference type="AlphaFoldDB" id="L0A9T8"/>
<dbReference type="KEGG" id="clg:Calag_0927"/>
<dbReference type="OrthoDB" id="3263at2157"/>
<proteinExistence type="predicted"/>
<evidence type="ECO:0000313" key="2">
    <source>
        <dbReference type="EMBL" id="AFZ70658.1"/>
    </source>
</evidence>
<dbReference type="EMBL" id="CP003378">
    <property type="protein sequence ID" value="AFZ70658.1"/>
    <property type="molecule type" value="Genomic_DNA"/>
</dbReference>
<dbReference type="InParanoid" id="L0A9T8"/>
<dbReference type="InterPro" id="IPR002881">
    <property type="entry name" value="DUF58"/>
</dbReference>
<evidence type="ECO:0000259" key="1">
    <source>
        <dbReference type="Pfam" id="PF01882"/>
    </source>
</evidence>
<gene>
    <name evidence="2" type="ordered locus">Calag_0927</name>
</gene>